<keyword evidence="2" id="KW-1185">Reference proteome</keyword>
<evidence type="ECO:0000313" key="1">
    <source>
        <dbReference type="EMBL" id="WLP85289.1"/>
    </source>
</evidence>
<accession>A0ABY9HAR9</accession>
<proteinExistence type="predicted"/>
<protein>
    <submittedName>
        <fullName evidence="1">Phage head-tail connector protein</fullName>
    </submittedName>
</protein>
<dbReference type="RefSeq" id="WP_305937725.1">
    <property type="nucleotide sequence ID" value="NZ_CP132191.1"/>
</dbReference>
<organism evidence="1 2">
    <name type="scientific">Mycoplasma seminis</name>
    <dbReference type="NCBI Taxonomy" id="512749"/>
    <lineage>
        <taxon>Bacteria</taxon>
        <taxon>Bacillati</taxon>
        <taxon>Mycoplasmatota</taxon>
        <taxon>Mollicutes</taxon>
        <taxon>Mycoplasmataceae</taxon>
        <taxon>Mycoplasma</taxon>
    </lineage>
</organism>
<dbReference type="Proteomes" id="UP001237011">
    <property type="component" value="Chromosome"/>
</dbReference>
<evidence type="ECO:0000313" key="2">
    <source>
        <dbReference type="Proteomes" id="UP001237011"/>
    </source>
</evidence>
<reference evidence="1" key="1">
    <citation type="submission" date="2023-08" db="EMBL/GenBank/DDBJ databases">
        <title>Complete genome sequence of Mycoplasma seminis 2200.</title>
        <authorList>
            <person name="Spergser J."/>
        </authorList>
    </citation>
    <scope>NUCLEOTIDE SEQUENCE [LARGE SCALE GENOMIC DNA]</scope>
    <source>
        <strain evidence="1">2200</strain>
    </source>
</reference>
<sequence>MEYGILQPLPPNILGEWLETLKTRLAISGNYQDEILVEYIAIAHRNIWTQYYNLELDEHNIVPAENEWAYDFVTKQGTLHLAALYFSNPTETTETKNTIVDQRMLYKILGNRVFYG</sequence>
<gene>
    <name evidence="1" type="ORF">Q8852_03120</name>
</gene>
<dbReference type="EMBL" id="CP132191">
    <property type="protein sequence ID" value="WLP85289.1"/>
    <property type="molecule type" value="Genomic_DNA"/>
</dbReference>
<name>A0ABY9HAR9_9MOLU</name>